<keyword evidence="4" id="KW-0805">Transcription regulation</keyword>
<evidence type="ECO:0000256" key="3">
    <source>
        <dbReference type="ARBA" id="ARBA00022853"/>
    </source>
</evidence>
<accession>G8BXI1</accession>
<dbReference type="KEGG" id="tpf:TPHA_0I01030"/>
<evidence type="ECO:0000256" key="4">
    <source>
        <dbReference type="ARBA" id="ARBA00023015"/>
    </source>
</evidence>
<evidence type="ECO:0000256" key="7">
    <source>
        <dbReference type="ARBA" id="ARBA00023204"/>
    </source>
</evidence>
<dbReference type="SUPFAM" id="SSF53067">
    <property type="entry name" value="Actin-like ATPase domain"/>
    <property type="match status" value="2"/>
</dbReference>
<dbReference type="GO" id="GO:0006338">
    <property type="term" value="P:chromatin remodeling"/>
    <property type="evidence" value="ECO:0007669"/>
    <property type="project" value="EnsemblFungi"/>
</dbReference>
<dbReference type="Pfam" id="PF00022">
    <property type="entry name" value="Actin"/>
    <property type="match status" value="1"/>
</dbReference>
<evidence type="ECO:0000256" key="12">
    <source>
        <dbReference type="ARBA" id="ARBA00042445"/>
    </source>
</evidence>
<dbReference type="SMART" id="SM00268">
    <property type="entry name" value="ACTIN"/>
    <property type="match status" value="1"/>
</dbReference>
<dbReference type="RefSeq" id="XP_003687043.1">
    <property type="nucleotide sequence ID" value="XM_003686995.1"/>
</dbReference>
<dbReference type="InterPro" id="IPR043129">
    <property type="entry name" value="ATPase_NBD"/>
</dbReference>
<dbReference type="OrthoDB" id="5132116at2759"/>
<dbReference type="STRING" id="1071381.G8BXI1"/>
<evidence type="ECO:0000256" key="5">
    <source>
        <dbReference type="ARBA" id="ARBA00023159"/>
    </source>
</evidence>
<sequence>MSSSSNQVYGGDEICAVVIDPGSFTTNIGFSGSDYPQSILPSCYGAITEIEDQQADHNKPDESAANNTENASKIKIRKVFNEQSVGYPRANYEIKPIVQNGEVVDWDAAQEQWSWALENELFLKSNEGVPALLTEPIWNTVENRKKSLEVLLEGMGFEACYLSATPTCVSFAAGRSNCLVVDIGHDIISVSPVVDGMTFSKSTRRNVISGKYLNVLINDFLKPREIVPLFEIKQRKPTLVKKTFDFPIHDSLKTYANDRGIYQEIKEALCRVSPNSSLEKYKPELEKMSKRKYETLWNEDIVFDNETIYGFGEQLFIPKENDIPVDWNTSKDGIVETWHNDYIPLKRNKPAGTVKTDKEATEELTPAVDNATPSEDTNDNGKRPIGNEGEEKEKIIPGIVDLIESSINAADVDLRTSLAHNVVLTGGTSCIPGLSDRILLELNKRLPALKFRVLANGQTRERQYQSWLGGSILSSLGTFHQLWVGKQEYEEIGADRLLTDRFR</sequence>
<dbReference type="Gene3D" id="3.90.640.10">
    <property type="entry name" value="Actin, Chain A, domain 4"/>
    <property type="match status" value="1"/>
</dbReference>
<dbReference type="InterPro" id="IPR020902">
    <property type="entry name" value="Actin/actin-like_CS"/>
</dbReference>
<dbReference type="GO" id="GO:0035267">
    <property type="term" value="C:NuA4 histone acetyltransferase complex"/>
    <property type="evidence" value="ECO:0007669"/>
    <property type="project" value="EnsemblFungi"/>
</dbReference>
<dbReference type="GO" id="GO:0006281">
    <property type="term" value="P:DNA repair"/>
    <property type="evidence" value="ECO:0007669"/>
    <property type="project" value="UniProtKB-KW"/>
</dbReference>
<dbReference type="PROSITE" id="PS01132">
    <property type="entry name" value="ACTINS_ACT_LIKE"/>
    <property type="match status" value="1"/>
</dbReference>
<keyword evidence="8" id="KW-0539">Nucleus</keyword>
<dbReference type="FunFam" id="3.30.420.40:FF:000058">
    <property type="entry name" value="Putative actin-related protein 5"/>
    <property type="match status" value="1"/>
</dbReference>
<evidence type="ECO:0000256" key="6">
    <source>
        <dbReference type="ARBA" id="ARBA00023163"/>
    </source>
</evidence>
<dbReference type="GeneID" id="11534470"/>
<evidence type="ECO:0000256" key="2">
    <source>
        <dbReference type="ARBA" id="ARBA00022763"/>
    </source>
</evidence>
<comment type="subunit">
    <text evidence="10">Component of the NuA4 histone acetyltransferase complex, of the INO80 chromatin remodeling complex, and of the SWR1 chromatin remodeling complex.</text>
</comment>
<proteinExistence type="inferred from homology"/>
<dbReference type="InterPro" id="IPR004000">
    <property type="entry name" value="Actin"/>
</dbReference>
<dbReference type="GO" id="GO:0042393">
    <property type="term" value="F:histone binding"/>
    <property type="evidence" value="ECO:0007669"/>
    <property type="project" value="EnsemblFungi"/>
</dbReference>
<protein>
    <recommendedName>
        <fullName evidence="11">Actin-related protein 4</fullName>
    </recommendedName>
    <alternativeName>
        <fullName evidence="12 14">Actin-like protein ARP4</fullName>
    </alternativeName>
</protein>
<dbReference type="FunFam" id="3.30.420.40:FF:000203">
    <property type="entry name" value="Actin-related protein 4"/>
    <property type="match status" value="1"/>
</dbReference>
<dbReference type="OMA" id="MWLSRQE"/>
<name>G8BXI1_TETPH</name>
<dbReference type="Gene3D" id="3.30.420.40">
    <property type="match status" value="3"/>
</dbReference>
<evidence type="ECO:0000256" key="1">
    <source>
        <dbReference type="ARBA" id="ARBA00004123"/>
    </source>
</evidence>
<gene>
    <name evidence="16" type="primary">TPHA0I01030</name>
    <name evidence="16" type="ordered locus">TPHA_0I01030</name>
</gene>
<keyword evidence="7" id="KW-0234">DNA repair</keyword>
<keyword evidence="17" id="KW-1185">Reference proteome</keyword>
<evidence type="ECO:0000256" key="9">
    <source>
        <dbReference type="ARBA" id="ARBA00038320"/>
    </source>
</evidence>
<dbReference type="GO" id="GO:0051382">
    <property type="term" value="P:kinetochore assembly"/>
    <property type="evidence" value="ECO:0007669"/>
    <property type="project" value="EnsemblFungi"/>
</dbReference>
<evidence type="ECO:0000313" key="17">
    <source>
        <dbReference type="Proteomes" id="UP000005666"/>
    </source>
</evidence>
<evidence type="ECO:0000313" key="16">
    <source>
        <dbReference type="EMBL" id="CCE64609.1"/>
    </source>
</evidence>
<dbReference type="HOGENOM" id="CLU_027965_6_2_1"/>
<dbReference type="GO" id="GO:0003682">
    <property type="term" value="F:chromatin binding"/>
    <property type="evidence" value="ECO:0007669"/>
    <property type="project" value="EnsemblFungi"/>
</dbReference>
<dbReference type="Proteomes" id="UP000005666">
    <property type="component" value="Chromosome 9"/>
</dbReference>
<keyword evidence="6" id="KW-0804">Transcription</keyword>
<keyword evidence="5" id="KW-0010">Activator</keyword>
<reference evidence="16 17" key="1">
    <citation type="journal article" date="2011" name="Proc. Natl. Acad. Sci. U.S.A.">
        <title>Evolutionary erosion of yeast sex chromosomes by mating-type switching accidents.</title>
        <authorList>
            <person name="Gordon J.L."/>
            <person name="Armisen D."/>
            <person name="Proux-Wera E."/>
            <person name="Oheigeartaigh S.S."/>
            <person name="Byrne K.P."/>
            <person name="Wolfe K.H."/>
        </authorList>
    </citation>
    <scope>NUCLEOTIDE SEQUENCE [LARGE SCALE GENOMIC DNA]</scope>
    <source>
        <strain evidence="17">ATCC 24235 / CBS 4417 / NBRC 1672 / NRRL Y-8282 / UCD 70-5</strain>
    </source>
</reference>
<feature type="region of interest" description="Disordered" evidence="15">
    <location>
        <begin position="350"/>
        <end position="390"/>
    </location>
</feature>
<evidence type="ECO:0000256" key="10">
    <source>
        <dbReference type="ARBA" id="ARBA00038661"/>
    </source>
</evidence>
<evidence type="ECO:0000256" key="15">
    <source>
        <dbReference type="SAM" id="MobiDB-lite"/>
    </source>
</evidence>
<dbReference type="eggNOG" id="KOG0679">
    <property type="taxonomic scope" value="Eukaryota"/>
</dbReference>
<dbReference type="GO" id="GO:0031011">
    <property type="term" value="C:Ino80 complex"/>
    <property type="evidence" value="ECO:0007669"/>
    <property type="project" value="EnsemblFungi"/>
</dbReference>
<dbReference type="GO" id="GO:0006357">
    <property type="term" value="P:regulation of transcription by RNA polymerase II"/>
    <property type="evidence" value="ECO:0007669"/>
    <property type="project" value="EnsemblFungi"/>
</dbReference>
<dbReference type="GO" id="GO:0000812">
    <property type="term" value="C:Swr1 complex"/>
    <property type="evidence" value="ECO:0007669"/>
    <property type="project" value="EnsemblFungi"/>
</dbReference>
<comment type="function">
    <text evidence="13">Chromatin interaction component of the NuA4 histone acetyltransferase complex which is involved in transcriptional activation of selected genes principally by acetylation of nucleosomal histone H4 and H2A. The NuA4 complex is also involved in DNA repair. Is required for NuA4 complex integrity. Component of the SWR1 complex which mediates the ATP-dependent exchange of histone H2A for the H2A variant HZT1 leading to transcriptional regulation of selected genes by chromatin remodeling. Component of the INO80 complex which remodels chromatin by shifting nucleosomes and is involved in DNA repair.</text>
</comment>
<dbReference type="EMBL" id="HE612864">
    <property type="protein sequence ID" value="CCE64609.1"/>
    <property type="molecule type" value="Genomic_DNA"/>
</dbReference>
<dbReference type="AlphaFoldDB" id="G8BXI1"/>
<keyword evidence="2" id="KW-0227">DNA damage</keyword>
<dbReference type="GO" id="GO:0005524">
    <property type="term" value="F:ATP binding"/>
    <property type="evidence" value="ECO:0007669"/>
    <property type="project" value="EnsemblFungi"/>
</dbReference>
<organism evidence="16 17">
    <name type="scientific">Tetrapisispora phaffii (strain ATCC 24235 / CBS 4417 / NBRC 1672 / NRRL Y-8282 / UCD 70-5)</name>
    <name type="common">Yeast</name>
    <name type="synonym">Fabospora phaffii</name>
    <dbReference type="NCBI Taxonomy" id="1071381"/>
    <lineage>
        <taxon>Eukaryota</taxon>
        <taxon>Fungi</taxon>
        <taxon>Dikarya</taxon>
        <taxon>Ascomycota</taxon>
        <taxon>Saccharomycotina</taxon>
        <taxon>Saccharomycetes</taxon>
        <taxon>Saccharomycetales</taxon>
        <taxon>Saccharomycetaceae</taxon>
        <taxon>Tetrapisispora</taxon>
    </lineage>
</organism>
<evidence type="ECO:0000256" key="14">
    <source>
        <dbReference type="ARBA" id="ARBA00077253"/>
    </source>
</evidence>
<comment type="subcellular location">
    <subcellularLocation>
        <location evidence="1">Nucleus</location>
    </subcellularLocation>
</comment>
<evidence type="ECO:0000256" key="8">
    <source>
        <dbReference type="ARBA" id="ARBA00023242"/>
    </source>
</evidence>
<comment type="similarity">
    <text evidence="9">Belongs to the actin family. ARP4 subfamily.</text>
</comment>
<evidence type="ECO:0000256" key="11">
    <source>
        <dbReference type="ARBA" id="ARBA00041020"/>
    </source>
</evidence>
<keyword evidence="3" id="KW-0156">Chromatin regulator</keyword>
<evidence type="ECO:0000256" key="13">
    <source>
        <dbReference type="ARBA" id="ARBA00053941"/>
    </source>
</evidence>
<dbReference type="PANTHER" id="PTHR11937">
    <property type="entry name" value="ACTIN"/>
    <property type="match status" value="1"/>
</dbReference>